<dbReference type="InterPro" id="IPR001638">
    <property type="entry name" value="Solute-binding_3/MltF_N"/>
</dbReference>
<keyword evidence="2" id="KW-0813">Transport</keyword>
<feature type="signal peptide" evidence="5">
    <location>
        <begin position="1"/>
        <end position="22"/>
    </location>
</feature>
<name>A0ABZ2Y7M7_9FIRM</name>
<evidence type="ECO:0000313" key="8">
    <source>
        <dbReference type="Proteomes" id="UP001486565"/>
    </source>
</evidence>
<feature type="compositionally biased region" description="Low complexity" evidence="4">
    <location>
        <begin position="27"/>
        <end position="48"/>
    </location>
</feature>
<dbReference type="Proteomes" id="UP001486565">
    <property type="component" value="Chromosome"/>
</dbReference>
<dbReference type="Gene3D" id="3.40.190.10">
    <property type="entry name" value="Periplasmic binding protein-like II"/>
    <property type="match status" value="2"/>
</dbReference>
<sequence length="303" mass="33276">MIRMKKIIQLLTIAVLVLGVLAGCSSNASSTASTSETTNTEVSTQETSTSEEKGSLAEIKERGTIRIGVFSDKHPFGYVDENGENQGFDVYIARRFAKDLLGDESKVEFVLVDAASRVAFLESNKVDIIMANFTVTEERKEKVDFANPYMKVSLGIVSPENAPITSVEQLKGKKAIVAKGTTAETFLTKNYPEIEQLKFEQYTEIFEALKDGRGDAIVNDNTEVIAWAKQNPGFVVGVASLGGQDTIAPAVKKGNKELLDWINQELELLGQENFIHEAYDATLAEIYGEDYKEELVIEGGKLD</sequence>
<evidence type="ECO:0000313" key="7">
    <source>
        <dbReference type="EMBL" id="WZL69968.1"/>
    </source>
</evidence>
<feature type="region of interest" description="Disordered" evidence="4">
    <location>
        <begin position="27"/>
        <end position="55"/>
    </location>
</feature>
<dbReference type="CDD" id="cd13694">
    <property type="entry name" value="PBP2_Cysteine"/>
    <property type="match status" value="1"/>
</dbReference>
<comment type="similarity">
    <text evidence="1">Belongs to the bacterial solute-binding protein 3 family.</text>
</comment>
<keyword evidence="8" id="KW-1185">Reference proteome</keyword>
<feature type="chain" id="PRO_5045231279" evidence="5">
    <location>
        <begin position="23"/>
        <end position="303"/>
    </location>
</feature>
<dbReference type="SUPFAM" id="SSF53850">
    <property type="entry name" value="Periplasmic binding protein-like II"/>
    <property type="match status" value="1"/>
</dbReference>
<evidence type="ECO:0000256" key="1">
    <source>
        <dbReference type="ARBA" id="ARBA00010333"/>
    </source>
</evidence>
<dbReference type="PANTHER" id="PTHR30085:SF6">
    <property type="entry name" value="ABC TRANSPORTER GLUTAMINE-BINDING PROTEIN GLNH"/>
    <property type="match status" value="1"/>
</dbReference>
<dbReference type="Pfam" id="PF00497">
    <property type="entry name" value="SBP_bac_3"/>
    <property type="match status" value="1"/>
</dbReference>
<protein>
    <submittedName>
        <fullName evidence="7">Cysteine ABC transporter substrate-binding protein</fullName>
    </submittedName>
</protein>
<evidence type="ECO:0000259" key="6">
    <source>
        <dbReference type="SMART" id="SM00062"/>
    </source>
</evidence>
<dbReference type="SMART" id="SM00062">
    <property type="entry name" value="PBPb"/>
    <property type="match status" value="1"/>
</dbReference>
<dbReference type="PROSITE" id="PS51257">
    <property type="entry name" value="PROKAR_LIPOPROTEIN"/>
    <property type="match status" value="1"/>
</dbReference>
<evidence type="ECO:0000256" key="4">
    <source>
        <dbReference type="SAM" id="MobiDB-lite"/>
    </source>
</evidence>
<accession>A0ABZ2Y7M7</accession>
<keyword evidence="3 5" id="KW-0732">Signal</keyword>
<dbReference type="PANTHER" id="PTHR30085">
    <property type="entry name" value="AMINO ACID ABC TRANSPORTER PERMEASE"/>
    <property type="match status" value="1"/>
</dbReference>
<evidence type="ECO:0000256" key="5">
    <source>
        <dbReference type="SAM" id="SignalP"/>
    </source>
</evidence>
<evidence type="ECO:0000256" key="2">
    <source>
        <dbReference type="ARBA" id="ARBA00022448"/>
    </source>
</evidence>
<organism evidence="7 8">
    <name type="scientific">Defluviitalea saccharophila</name>
    <dbReference type="NCBI Taxonomy" id="879970"/>
    <lineage>
        <taxon>Bacteria</taxon>
        <taxon>Bacillati</taxon>
        <taxon>Bacillota</taxon>
        <taxon>Clostridia</taxon>
        <taxon>Lachnospirales</taxon>
        <taxon>Defluviitaleaceae</taxon>
        <taxon>Defluviitalea</taxon>
    </lineage>
</organism>
<proteinExistence type="inferred from homology"/>
<feature type="domain" description="Solute-binding protein family 3/N-terminal" evidence="6">
    <location>
        <begin position="64"/>
        <end position="286"/>
    </location>
</feature>
<reference evidence="7 8" key="1">
    <citation type="submission" date="2023-03" db="EMBL/GenBank/DDBJ databases">
        <title>Novel Species.</title>
        <authorList>
            <person name="Ma S."/>
        </authorList>
    </citation>
    <scope>NUCLEOTIDE SEQUENCE [LARGE SCALE GENOMIC DNA]</scope>
    <source>
        <strain evidence="7 8">LIND6LT2</strain>
    </source>
</reference>
<dbReference type="EMBL" id="CP121687">
    <property type="protein sequence ID" value="WZL69968.1"/>
    <property type="molecule type" value="Genomic_DNA"/>
</dbReference>
<dbReference type="InterPro" id="IPR051455">
    <property type="entry name" value="Bact_solute-bind_prot3"/>
</dbReference>
<gene>
    <name evidence="7" type="ORF">QBE51_00105</name>
</gene>
<evidence type="ECO:0000256" key="3">
    <source>
        <dbReference type="ARBA" id="ARBA00022729"/>
    </source>
</evidence>